<feature type="compositionally biased region" description="Polar residues" evidence="1">
    <location>
        <begin position="134"/>
        <end position="148"/>
    </location>
</feature>
<feature type="compositionally biased region" description="Polar residues" evidence="1">
    <location>
        <begin position="174"/>
        <end position="189"/>
    </location>
</feature>
<gene>
    <name evidence="2" type="ORF">AO067_10415</name>
</gene>
<evidence type="ECO:0000256" key="1">
    <source>
        <dbReference type="SAM" id="MobiDB-lite"/>
    </source>
</evidence>
<dbReference type="EMBL" id="LKEJ01000189">
    <property type="protein sequence ID" value="KTB55147.1"/>
    <property type="molecule type" value="Genomic_DNA"/>
</dbReference>
<name>A0A0W0H2T2_PSEVI</name>
<feature type="region of interest" description="Disordered" evidence="1">
    <location>
        <begin position="127"/>
        <end position="195"/>
    </location>
</feature>
<sequence>MHTQHRFSRNDKTMVPSRLSRFGLTSEPLTERHGKDLLTSYQEAFRARTYQQPDQDKASKAAAPGSGKKWLESSVKFDAATCSWKTHHCLWDEDLPWSSVILPLWGMTRIGVVYQRQTAERPISATASGLWPTPTVNGNHNQPGSSKTAGWGLSSAAKQWARPSQRKGRAVWSTPVSSMAKGSSPNALTLRSGRSRTRDRLDHAVMASDHGHLNPEWVEWLMG</sequence>
<accession>A0A0W0H2T2</accession>
<proteinExistence type="predicted"/>
<organism evidence="2 3">
    <name type="scientific">Pseudomonas viridiflava ICMP 13104</name>
    <dbReference type="NCBI Taxonomy" id="1198305"/>
    <lineage>
        <taxon>Bacteria</taxon>
        <taxon>Pseudomonadati</taxon>
        <taxon>Pseudomonadota</taxon>
        <taxon>Gammaproteobacteria</taxon>
        <taxon>Pseudomonadales</taxon>
        <taxon>Pseudomonadaceae</taxon>
        <taxon>Pseudomonas</taxon>
    </lineage>
</organism>
<evidence type="ECO:0000313" key="3">
    <source>
        <dbReference type="Proteomes" id="UP000053048"/>
    </source>
</evidence>
<evidence type="ECO:0000313" key="2">
    <source>
        <dbReference type="EMBL" id="KTB55147.1"/>
    </source>
</evidence>
<dbReference type="AlphaFoldDB" id="A0A0W0H2T2"/>
<dbReference type="Proteomes" id="UP000053048">
    <property type="component" value="Unassembled WGS sequence"/>
</dbReference>
<keyword evidence="3" id="KW-1185">Reference proteome</keyword>
<comment type="caution">
    <text evidence="2">The sequence shown here is derived from an EMBL/GenBank/DDBJ whole genome shotgun (WGS) entry which is preliminary data.</text>
</comment>
<reference evidence="2 3" key="1">
    <citation type="submission" date="2015-09" db="EMBL/GenBank/DDBJ databases">
        <title>Genome sequence of ICMP 13104.</title>
        <authorList>
            <person name="Visnovsky S."/>
            <person name="Lu A."/>
            <person name="Panda P."/>
            <person name="Pitman A."/>
        </authorList>
    </citation>
    <scope>NUCLEOTIDE SEQUENCE [LARGE SCALE GENOMIC DNA]</scope>
    <source>
        <strain evidence="2 3">ICMP 13104</strain>
    </source>
</reference>
<protein>
    <submittedName>
        <fullName evidence="2">Uncharacterized protein</fullName>
    </submittedName>
</protein>